<dbReference type="Pfam" id="PF08661">
    <property type="entry name" value="Rep_fac-A_3"/>
    <property type="match status" value="1"/>
</dbReference>
<dbReference type="InterPro" id="IPR013970">
    <property type="entry name" value="Rfa2"/>
</dbReference>
<dbReference type="PANTHER" id="PTHR15114">
    <property type="entry name" value="REPLICATION PROTEIN A3"/>
    <property type="match status" value="1"/>
</dbReference>
<dbReference type="Proteomes" id="UP001174136">
    <property type="component" value="Unassembled WGS sequence"/>
</dbReference>
<sequence>MSGIFEGPKARVNTSMLTQYVSRPVCFVGRVEKVHPTGKTFTVSDGEGKVAPVELNEPLEEELSGVVEVVGMVSNKGVLMASAYTILNEEKGVAFDLELYNEALKVIHDFPQYYPFEVATSG</sequence>
<dbReference type="GO" id="GO:0006289">
    <property type="term" value="P:nucleotide-excision repair"/>
    <property type="evidence" value="ECO:0007669"/>
    <property type="project" value="TreeGrafter"/>
</dbReference>
<comment type="caution">
    <text evidence="4">The sequence shown here is derived from an EMBL/GenBank/DDBJ whole genome shotgun (WGS) entry which is preliminary data.</text>
</comment>
<dbReference type="GO" id="GO:0006284">
    <property type="term" value="P:base-excision repair"/>
    <property type="evidence" value="ECO:0007669"/>
    <property type="project" value="TreeGrafter"/>
</dbReference>
<gene>
    <name evidence="4" type="primary">Rpa3</name>
    <name evidence="4" type="ORF">N1851_033874</name>
</gene>
<dbReference type="EMBL" id="JAOPHQ010006545">
    <property type="protein sequence ID" value="KAK0131422.1"/>
    <property type="molecule type" value="Genomic_DNA"/>
</dbReference>
<dbReference type="GO" id="GO:0000724">
    <property type="term" value="P:double-strand break repair via homologous recombination"/>
    <property type="evidence" value="ECO:0007669"/>
    <property type="project" value="TreeGrafter"/>
</dbReference>
<keyword evidence="5" id="KW-1185">Reference proteome</keyword>
<dbReference type="GO" id="GO:0035861">
    <property type="term" value="C:site of double-strand break"/>
    <property type="evidence" value="ECO:0007669"/>
    <property type="project" value="TreeGrafter"/>
</dbReference>
<comment type="similarity">
    <text evidence="2">Belongs to the replication factor A protein 3 family.</text>
</comment>
<dbReference type="PANTHER" id="PTHR15114:SF1">
    <property type="entry name" value="REPLICATION PROTEIN A 14 KDA SUBUNIT"/>
    <property type="match status" value="1"/>
</dbReference>
<dbReference type="GO" id="GO:0006260">
    <property type="term" value="P:DNA replication"/>
    <property type="evidence" value="ECO:0007669"/>
    <property type="project" value="InterPro"/>
</dbReference>
<dbReference type="InterPro" id="IPR012340">
    <property type="entry name" value="NA-bd_OB-fold"/>
</dbReference>
<dbReference type="SUPFAM" id="SSF50249">
    <property type="entry name" value="Nucleic acid-binding proteins"/>
    <property type="match status" value="1"/>
</dbReference>
<dbReference type="AlphaFoldDB" id="A0AA47NP40"/>
<dbReference type="GO" id="GO:0003697">
    <property type="term" value="F:single-stranded DNA binding"/>
    <property type="evidence" value="ECO:0007669"/>
    <property type="project" value="TreeGrafter"/>
</dbReference>
<evidence type="ECO:0000256" key="3">
    <source>
        <dbReference type="ARBA" id="ARBA00023242"/>
    </source>
</evidence>
<dbReference type="FunFam" id="2.40.50.140:FF:000395">
    <property type="entry name" value="Replication protein A3"/>
    <property type="match status" value="1"/>
</dbReference>
<evidence type="ECO:0000256" key="2">
    <source>
        <dbReference type="ARBA" id="ARBA00009761"/>
    </source>
</evidence>
<accession>A0AA47NP40</accession>
<keyword evidence="3" id="KW-0539">Nucleus</keyword>
<evidence type="ECO:0000313" key="4">
    <source>
        <dbReference type="EMBL" id="KAK0131422.1"/>
    </source>
</evidence>
<dbReference type="GO" id="GO:0005662">
    <property type="term" value="C:DNA replication factor A complex"/>
    <property type="evidence" value="ECO:0007669"/>
    <property type="project" value="TreeGrafter"/>
</dbReference>
<dbReference type="GO" id="GO:0003684">
    <property type="term" value="F:damaged DNA binding"/>
    <property type="evidence" value="ECO:0007669"/>
    <property type="project" value="TreeGrafter"/>
</dbReference>
<dbReference type="CDD" id="cd04479">
    <property type="entry name" value="RPA3"/>
    <property type="match status" value="1"/>
</dbReference>
<evidence type="ECO:0000313" key="5">
    <source>
        <dbReference type="Proteomes" id="UP001174136"/>
    </source>
</evidence>
<evidence type="ECO:0000256" key="1">
    <source>
        <dbReference type="ARBA" id="ARBA00004123"/>
    </source>
</evidence>
<organism evidence="4 5">
    <name type="scientific">Merluccius polli</name>
    <name type="common">Benguela hake</name>
    <name type="synonym">Merluccius cadenati</name>
    <dbReference type="NCBI Taxonomy" id="89951"/>
    <lineage>
        <taxon>Eukaryota</taxon>
        <taxon>Metazoa</taxon>
        <taxon>Chordata</taxon>
        <taxon>Craniata</taxon>
        <taxon>Vertebrata</taxon>
        <taxon>Euteleostomi</taxon>
        <taxon>Actinopterygii</taxon>
        <taxon>Neopterygii</taxon>
        <taxon>Teleostei</taxon>
        <taxon>Neoteleostei</taxon>
        <taxon>Acanthomorphata</taxon>
        <taxon>Zeiogadaria</taxon>
        <taxon>Gadariae</taxon>
        <taxon>Gadiformes</taxon>
        <taxon>Gadoidei</taxon>
        <taxon>Merlucciidae</taxon>
        <taxon>Merluccius</taxon>
    </lineage>
</organism>
<name>A0AA47NP40_MERPO</name>
<comment type="subcellular location">
    <subcellularLocation>
        <location evidence="1">Nucleus</location>
    </subcellularLocation>
</comment>
<reference evidence="4" key="1">
    <citation type="journal article" date="2023" name="Front. Mar. Sci.">
        <title>A new Merluccius polli reference genome to investigate the effects of global change in West African waters.</title>
        <authorList>
            <person name="Mateo J.L."/>
            <person name="Blanco-Fernandez C."/>
            <person name="Garcia-Vazquez E."/>
            <person name="Machado-Schiaffino G."/>
        </authorList>
    </citation>
    <scope>NUCLEOTIDE SEQUENCE</scope>
    <source>
        <strain evidence="4">C29</strain>
        <tissue evidence="4">Fin</tissue>
    </source>
</reference>
<protein>
    <submittedName>
        <fullName evidence="4">Replication protein A subunit</fullName>
    </submittedName>
</protein>
<dbReference type="GO" id="GO:0006298">
    <property type="term" value="P:mismatch repair"/>
    <property type="evidence" value="ECO:0007669"/>
    <property type="project" value="TreeGrafter"/>
</dbReference>
<dbReference type="Gene3D" id="2.40.50.140">
    <property type="entry name" value="Nucleic acid-binding proteins"/>
    <property type="match status" value="1"/>
</dbReference>
<proteinExistence type="inferred from homology"/>